<gene>
    <name evidence="2" type="ORF">EDB81DRAFT_952274</name>
</gene>
<evidence type="ECO:0000313" key="2">
    <source>
        <dbReference type="EMBL" id="KAH7121562.1"/>
    </source>
</evidence>
<dbReference type="AlphaFoldDB" id="A0A9P9IIN6"/>
<organism evidence="2 3">
    <name type="scientific">Dactylonectria macrodidyma</name>
    <dbReference type="NCBI Taxonomy" id="307937"/>
    <lineage>
        <taxon>Eukaryota</taxon>
        <taxon>Fungi</taxon>
        <taxon>Dikarya</taxon>
        <taxon>Ascomycota</taxon>
        <taxon>Pezizomycotina</taxon>
        <taxon>Sordariomycetes</taxon>
        <taxon>Hypocreomycetidae</taxon>
        <taxon>Hypocreales</taxon>
        <taxon>Nectriaceae</taxon>
        <taxon>Dactylonectria</taxon>
    </lineage>
</organism>
<keyword evidence="1" id="KW-0732">Signal</keyword>
<dbReference type="OrthoDB" id="3552888at2759"/>
<feature type="signal peptide" evidence="1">
    <location>
        <begin position="1"/>
        <end position="17"/>
    </location>
</feature>
<comment type="caution">
    <text evidence="2">The sequence shown here is derived from an EMBL/GenBank/DDBJ whole genome shotgun (WGS) entry which is preliminary data.</text>
</comment>
<reference evidence="2" key="1">
    <citation type="journal article" date="2021" name="Nat. Commun.">
        <title>Genetic determinants of endophytism in the Arabidopsis root mycobiome.</title>
        <authorList>
            <person name="Mesny F."/>
            <person name="Miyauchi S."/>
            <person name="Thiergart T."/>
            <person name="Pickel B."/>
            <person name="Atanasova L."/>
            <person name="Karlsson M."/>
            <person name="Huettel B."/>
            <person name="Barry K.W."/>
            <person name="Haridas S."/>
            <person name="Chen C."/>
            <person name="Bauer D."/>
            <person name="Andreopoulos W."/>
            <person name="Pangilinan J."/>
            <person name="LaButti K."/>
            <person name="Riley R."/>
            <person name="Lipzen A."/>
            <person name="Clum A."/>
            <person name="Drula E."/>
            <person name="Henrissat B."/>
            <person name="Kohler A."/>
            <person name="Grigoriev I.V."/>
            <person name="Martin F.M."/>
            <person name="Hacquard S."/>
        </authorList>
    </citation>
    <scope>NUCLEOTIDE SEQUENCE</scope>
    <source>
        <strain evidence="2">MPI-CAGE-AT-0147</strain>
    </source>
</reference>
<keyword evidence="3" id="KW-1185">Reference proteome</keyword>
<evidence type="ECO:0000313" key="3">
    <source>
        <dbReference type="Proteomes" id="UP000738349"/>
    </source>
</evidence>
<dbReference type="Proteomes" id="UP000738349">
    <property type="component" value="Unassembled WGS sequence"/>
</dbReference>
<protein>
    <submittedName>
        <fullName evidence="2">Uncharacterized protein</fullName>
    </submittedName>
</protein>
<sequence>MKTAPAAVLLLASTALATPADKGYVIRHADEVAPESMEDSGKMAVTGPVFEGGPDVTLYGTAQEVYAQILALNPHAFDNITDPVAVSSTTPVSKRGLLERRAWPIDCNPDYNPQEISWTACEENMNTLYALGNRQCSAPKNACRRPGCSRNCAFWLCDKSGKGITVTCRHIADDMQAIYDKCMVWYPDDWGGPSLKGRMWTACPPAFRTPWTFH</sequence>
<evidence type="ECO:0000256" key="1">
    <source>
        <dbReference type="SAM" id="SignalP"/>
    </source>
</evidence>
<name>A0A9P9IIN6_9HYPO</name>
<dbReference type="EMBL" id="JAGMUV010000024">
    <property type="protein sequence ID" value="KAH7121562.1"/>
    <property type="molecule type" value="Genomic_DNA"/>
</dbReference>
<proteinExistence type="predicted"/>
<feature type="chain" id="PRO_5040503228" evidence="1">
    <location>
        <begin position="18"/>
        <end position="214"/>
    </location>
</feature>
<accession>A0A9P9IIN6</accession>